<evidence type="ECO:0000313" key="9">
    <source>
        <dbReference type="EMBL" id="KEA56429.1"/>
    </source>
</evidence>
<evidence type="ECO:0000256" key="6">
    <source>
        <dbReference type="ARBA" id="ARBA00022840"/>
    </source>
</evidence>
<dbReference type="GO" id="GO:0016887">
    <property type="term" value="F:ATP hydrolysis activity"/>
    <property type="evidence" value="ECO:0007669"/>
    <property type="project" value="InterPro"/>
</dbReference>
<sequence>MSAPILQVDEIAVTYSQIIPALRGVSLTVPEGAIVALLGGNGAGKTTTLKALSSLVHAERGELTSGRVVYRGEDVTRVEPWTLVERGLVQVLEGRRCFGHLSVEENLRIGSFARRSKRIGIDTDLERIYTIFPRLKLKRKALAGYTSGGEQQMLAIGRALMAHPSLVLLDEPSMGLAPLVVEEIFEVVATLNRDEGVSFLLAEQNASIALRFAGYGYVLESGRVVAHGTSAELRELDALRDAYLGGTPVEYAARRAQRTLVTTSA</sequence>
<dbReference type="Gene3D" id="3.40.50.300">
    <property type="entry name" value="P-loop containing nucleotide triphosphate hydrolases"/>
    <property type="match status" value="1"/>
</dbReference>
<dbReference type="CDD" id="cd03224">
    <property type="entry name" value="ABC_TM1139_LivF_branched"/>
    <property type="match status" value="1"/>
</dbReference>
<keyword evidence="5" id="KW-0547">Nucleotide-binding</keyword>
<comment type="similarity">
    <text evidence="1">Belongs to the ABC transporter superfamily.</text>
</comment>
<evidence type="ECO:0000259" key="8">
    <source>
        <dbReference type="PROSITE" id="PS50893"/>
    </source>
</evidence>
<feature type="domain" description="ABC transporter" evidence="8">
    <location>
        <begin position="6"/>
        <end position="246"/>
    </location>
</feature>
<dbReference type="InterPro" id="IPR027417">
    <property type="entry name" value="P-loop_NTPase"/>
</dbReference>
<evidence type="ECO:0000256" key="4">
    <source>
        <dbReference type="ARBA" id="ARBA00022519"/>
    </source>
</evidence>
<dbReference type="SMART" id="SM00382">
    <property type="entry name" value="AAA"/>
    <property type="match status" value="1"/>
</dbReference>
<dbReference type="GO" id="GO:0015658">
    <property type="term" value="F:branched-chain amino acid transmembrane transporter activity"/>
    <property type="evidence" value="ECO:0007669"/>
    <property type="project" value="TreeGrafter"/>
</dbReference>
<dbReference type="Pfam" id="PF00005">
    <property type="entry name" value="ABC_tran"/>
    <property type="match status" value="1"/>
</dbReference>
<dbReference type="OrthoDB" id="9776369at2"/>
<dbReference type="GO" id="GO:0015807">
    <property type="term" value="P:L-amino acid transport"/>
    <property type="evidence" value="ECO:0007669"/>
    <property type="project" value="TreeGrafter"/>
</dbReference>
<keyword evidence="4" id="KW-0472">Membrane</keyword>
<evidence type="ECO:0000256" key="5">
    <source>
        <dbReference type="ARBA" id="ARBA00022741"/>
    </source>
</evidence>
<evidence type="ECO:0000256" key="3">
    <source>
        <dbReference type="ARBA" id="ARBA00022475"/>
    </source>
</evidence>
<accession>A0A071M684</accession>
<proteinExistence type="inferred from homology"/>
<dbReference type="SUPFAM" id="SSF52540">
    <property type="entry name" value="P-loop containing nucleoside triphosphate hydrolases"/>
    <property type="match status" value="1"/>
</dbReference>
<dbReference type="PANTHER" id="PTHR43820">
    <property type="entry name" value="HIGH-AFFINITY BRANCHED-CHAIN AMINO ACID TRANSPORT ATP-BINDING PROTEIN LIVF"/>
    <property type="match status" value="1"/>
</dbReference>
<name>A0A071M684_9BURK</name>
<keyword evidence="3" id="KW-1003">Cell membrane</keyword>
<dbReference type="PROSITE" id="PS50893">
    <property type="entry name" value="ABC_TRANSPORTER_2"/>
    <property type="match status" value="1"/>
</dbReference>
<dbReference type="PANTHER" id="PTHR43820:SF4">
    <property type="entry name" value="HIGH-AFFINITY BRANCHED-CHAIN AMINO ACID TRANSPORT ATP-BINDING PROTEIN LIVF"/>
    <property type="match status" value="1"/>
</dbReference>
<keyword evidence="2" id="KW-0813">Transport</keyword>
<dbReference type="InterPro" id="IPR052156">
    <property type="entry name" value="BCAA_Transport_ATP-bd_LivF"/>
</dbReference>
<gene>
    <name evidence="9" type="ORF">DT99_26960</name>
</gene>
<dbReference type="AlphaFoldDB" id="A0A071M684"/>
<dbReference type="InterPro" id="IPR003593">
    <property type="entry name" value="AAA+_ATPase"/>
</dbReference>
<dbReference type="InterPro" id="IPR003439">
    <property type="entry name" value="ABC_transporter-like_ATP-bd"/>
</dbReference>
<protein>
    <submittedName>
        <fullName evidence="9">Branched-chain amino acid ABC transporter ATP-binding protein</fullName>
    </submittedName>
</protein>
<reference evidence="9" key="1">
    <citation type="submission" date="2014-04" db="EMBL/GenBank/DDBJ databases">
        <title>In planta biocontrol of soil-borne Fusarium wilt of banana through a plant endophytic bacterium, Burkholderia cenocepacia 869T2.</title>
        <authorList>
            <person name="Ho Y.-N."/>
            <person name="Chiang H.-M."/>
            <person name="Chao C.-P."/>
            <person name="Su C.-C."/>
            <person name="Hsu H.-F."/>
            <person name="Guo C.-T."/>
            <person name="Hsieh J.-L."/>
            <person name="Huang C.-C."/>
        </authorList>
    </citation>
    <scope>NUCLEOTIDE SEQUENCE [LARGE SCALE GENOMIC DNA]</scope>
    <source>
        <strain evidence="9">869T2</strain>
    </source>
</reference>
<organism evidence="9">
    <name type="scientific">Burkholderia cenocepacia</name>
    <dbReference type="NCBI Taxonomy" id="95486"/>
    <lineage>
        <taxon>Bacteria</taxon>
        <taxon>Pseudomonadati</taxon>
        <taxon>Pseudomonadota</taxon>
        <taxon>Betaproteobacteria</taxon>
        <taxon>Burkholderiales</taxon>
        <taxon>Burkholderiaceae</taxon>
        <taxon>Burkholderia</taxon>
        <taxon>Burkholderia cepacia complex</taxon>
    </lineage>
</organism>
<keyword evidence="4" id="KW-0997">Cell inner membrane</keyword>
<keyword evidence="6 9" id="KW-0067">ATP-binding</keyword>
<evidence type="ECO:0000256" key="7">
    <source>
        <dbReference type="ARBA" id="ARBA00022970"/>
    </source>
</evidence>
<keyword evidence="7" id="KW-0029">Amino-acid transport</keyword>
<dbReference type="EMBL" id="JJOA01000027">
    <property type="protein sequence ID" value="KEA56429.1"/>
    <property type="molecule type" value="Genomic_DNA"/>
</dbReference>
<dbReference type="GO" id="GO:0005524">
    <property type="term" value="F:ATP binding"/>
    <property type="evidence" value="ECO:0007669"/>
    <property type="project" value="UniProtKB-KW"/>
</dbReference>
<evidence type="ECO:0000256" key="2">
    <source>
        <dbReference type="ARBA" id="ARBA00022448"/>
    </source>
</evidence>
<evidence type="ECO:0000256" key="1">
    <source>
        <dbReference type="ARBA" id="ARBA00005417"/>
    </source>
</evidence>
<comment type="caution">
    <text evidence="9">The sequence shown here is derived from an EMBL/GenBank/DDBJ whole genome shotgun (WGS) entry which is preliminary data.</text>
</comment>